<proteinExistence type="predicted"/>
<accession>A0A0F9L8V5</accession>
<name>A0A0F9L8V5_9ZZZZ</name>
<protein>
    <submittedName>
        <fullName evidence="1">Uncharacterized protein</fullName>
    </submittedName>
</protein>
<dbReference type="AlphaFoldDB" id="A0A0F9L8V5"/>
<dbReference type="EMBL" id="LAZR01006553">
    <property type="protein sequence ID" value="KKM91309.1"/>
    <property type="molecule type" value="Genomic_DNA"/>
</dbReference>
<comment type="caution">
    <text evidence="1">The sequence shown here is derived from an EMBL/GenBank/DDBJ whole genome shotgun (WGS) entry which is preliminary data.</text>
</comment>
<evidence type="ECO:0000313" key="1">
    <source>
        <dbReference type="EMBL" id="KKM91309.1"/>
    </source>
</evidence>
<reference evidence="1" key="1">
    <citation type="journal article" date="2015" name="Nature">
        <title>Complex archaea that bridge the gap between prokaryotes and eukaryotes.</title>
        <authorList>
            <person name="Spang A."/>
            <person name="Saw J.H."/>
            <person name="Jorgensen S.L."/>
            <person name="Zaremba-Niedzwiedzka K."/>
            <person name="Martijn J."/>
            <person name="Lind A.E."/>
            <person name="van Eijk R."/>
            <person name="Schleper C."/>
            <person name="Guy L."/>
            <person name="Ettema T.J."/>
        </authorList>
    </citation>
    <scope>NUCLEOTIDE SEQUENCE</scope>
</reference>
<sequence length="117" mass="13769">MGKVEDYEIGKFKLQIYSRLPYRSECVLEELIFKIRENITGDPSNLKGFDISKKMAINNFLLINAVTYPKLTEADLNDGDHELNEYFREIGDYLSEKYMLQYSKKMLEKKKDTKLPT</sequence>
<gene>
    <name evidence="1" type="ORF">LCGC14_1229850</name>
</gene>
<organism evidence="1">
    <name type="scientific">marine sediment metagenome</name>
    <dbReference type="NCBI Taxonomy" id="412755"/>
    <lineage>
        <taxon>unclassified sequences</taxon>
        <taxon>metagenomes</taxon>
        <taxon>ecological metagenomes</taxon>
    </lineage>
</organism>